<feature type="transmembrane region" description="Helical" evidence="1">
    <location>
        <begin position="78"/>
        <end position="100"/>
    </location>
</feature>
<gene>
    <name evidence="2" type="ORF">GK108_11340</name>
</gene>
<keyword evidence="1" id="KW-0812">Transmembrane</keyword>
<evidence type="ECO:0000256" key="1">
    <source>
        <dbReference type="SAM" id="Phobius"/>
    </source>
</evidence>
<name>A0A6L9LAL1_9BACT</name>
<sequence length="167" mass="19245">MTLRDIFEAASHQPMLLFLVLMSVPVLAFLVNLWSGETAEDIWKWRYVYAVLVYMACIPGIFAITLTVYLFLFERQSIWDIHLVIQVLPILTMGFTLALIRRKIPFNYIPAFGKLSSALTLIAAVIGILWIIDRTRLVAITYIPFTYILGAFVVLLLLIRFAWSRIF</sequence>
<dbReference type="RefSeq" id="WP_163947538.1">
    <property type="nucleotide sequence ID" value="NZ_JAAFZH010000004.1"/>
</dbReference>
<dbReference type="EMBL" id="JAAFZH010000004">
    <property type="protein sequence ID" value="NDU95468.1"/>
    <property type="molecule type" value="Genomic_DNA"/>
</dbReference>
<comment type="caution">
    <text evidence="2">The sequence shown here is derived from an EMBL/GenBank/DDBJ whole genome shotgun (WGS) entry which is preliminary data.</text>
</comment>
<evidence type="ECO:0000313" key="2">
    <source>
        <dbReference type="EMBL" id="NDU95468.1"/>
    </source>
</evidence>
<proteinExistence type="predicted"/>
<feature type="transmembrane region" description="Helical" evidence="1">
    <location>
        <begin position="138"/>
        <end position="163"/>
    </location>
</feature>
<accession>A0A6L9LAL1</accession>
<keyword evidence="1" id="KW-1133">Transmembrane helix</keyword>
<feature type="transmembrane region" description="Helical" evidence="1">
    <location>
        <begin position="47"/>
        <end position="72"/>
    </location>
</feature>
<dbReference type="AlphaFoldDB" id="A0A6L9LAL1"/>
<reference evidence="2 3" key="1">
    <citation type="submission" date="2020-02" db="EMBL/GenBank/DDBJ databases">
        <title>Draft genome sequence of two Spirosoma agri KCTC 52727 and Spirosoma terrae KCTC 52035.</title>
        <authorList>
            <person name="Rojas J."/>
            <person name="Ambika Manirajan B."/>
            <person name="Suarez C."/>
            <person name="Ratering S."/>
            <person name="Schnell S."/>
        </authorList>
    </citation>
    <scope>NUCLEOTIDE SEQUENCE [LARGE SCALE GENOMIC DNA]</scope>
    <source>
        <strain evidence="2 3">KCTC 52035</strain>
    </source>
</reference>
<protein>
    <submittedName>
        <fullName evidence="2">Uncharacterized protein</fullName>
    </submittedName>
</protein>
<feature type="transmembrane region" description="Helical" evidence="1">
    <location>
        <begin position="15"/>
        <end position="35"/>
    </location>
</feature>
<keyword evidence="1" id="KW-0472">Membrane</keyword>
<organism evidence="2 3">
    <name type="scientific">Spirosoma terrae</name>
    <dbReference type="NCBI Taxonomy" id="1968276"/>
    <lineage>
        <taxon>Bacteria</taxon>
        <taxon>Pseudomonadati</taxon>
        <taxon>Bacteroidota</taxon>
        <taxon>Cytophagia</taxon>
        <taxon>Cytophagales</taxon>
        <taxon>Cytophagaceae</taxon>
        <taxon>Spirosoma</taxon>
    </lineage>
</organism>
<dbReference type="Proteomes" id="UP000474175">
    <property type="component" value="Unassembled WGS sequence"/>
</dbReference>
<feature type="transmembrane region" description="Helical" evidence="1">
    <location>
        <begin position="112"/>
        <end position="132"/>
    </location>
</feature>
<evidence type="ECO:0000313" key="3">
    <source>
        <dbReference type="Proteomes" id="UP000474175"/>
    </source>
</evidence>
<keyword evidence="3" id="KW-1185">Reference proteome</keyword>